<feature type="region of interest" description="Disordered" evidence="2">
    <location>
        <begin position="249"/>
        <end position="268"/>
    </location>
</feature>
<dbReference type="InterPro" id="IPR007122">
    <property type="entry name" value="Villin/Gelsolin"/>
</dbReference>
<dbReference type="GO" id="GO:0051015">
    <property type="term" value="F:actin filament binding"/>
    <property type="evidence" value="ECO:0007669"/>
    <property type="project" value="InterPro"/>
</dbReference>
<dbReference type="InterPro" id="IPR029006">
    <property type="entry name" value="ADF-H/Gelsolin-like_dom_sf"/>
</dbReference>
<dbReference type="EMBL" id="CALOZG010000029">
    <property type="protein sequence ID" value="CAH4033202.1"/>
    <property type="molecule type" value="Genomic_DNA"/>
</dbReference>
<dbReference type="GO" id="GO:0051016">
    <property type="term" value="P:barbed-end actin filament capping"/>
    <property type="evidence" value="ECO:0007669"/>
    <property type="project" value="TreeGrafter"/>
</dbReference>
<protein>
    <recommendedName>
        <fullName evidence="3">Gelsolin-like domain-containing protein</fullName>
    </recommendedName>
</protein>
<dbReference type="GO" id="GO:0005546">
    <property type="term" value="F:phosphatidylinositol-4,5-bisphosphate binding"/>
    <property type="evidence" value="ECO:0007669"/>
    <property type="project" value="TreeGrafter"/>
</dbReference>
<feature type="compositionally biased region" description="Acidic residues" evidence="2">
    <location>
        <begin position="256"/>
        <end position="268"/>
    </location>
</feature>
<evidence type="ECO:0000313" key="4">
    <source>
        <dbReference type="EMBL" id="CAH4033202.1"/>
    </source>
</evidence>
<feature type="domain" description="Gelsolin-like" evidence="3">
    <location>
        <begin position="50"/>
        <end position="130"/>
    </location>
</feature>
<feature type="domain" description="Gelsolin-like" evidence="3">
    <location>
        <begin position="169"/>
        <end position="227"/>
    </location>
</feature>
<dbReference type="GO" id="GO:0015629">
    <property type="term" value="C:actin cytoskeleton"/>
    <property type="evidence" value="ECO:0007669"/>
    <property type="project" value="TreeGrafter"/>
</dbReference>
<gene>
    <name evidence="4" type="ORF">PIBRA_LOCUS9517</name>
</gene>
<proteinExistence type="predicted"/>
<accession>A0A9P0TQR8</accession>
<name>A0A9P0TQR8_PIEBR</name>
<dbReference type="CDD" id="cd11290">
    <property type="entry name" value="gelsolin_S1_like"/>
    <property type="match status" value="1"/>
</dbReference>
<reference evidence="4" key="1">
    <citation type="submission" date="2022-05" db="EMBL/GenBank/DDBJ databases">
        <authorList>
            <person name="Okamura Y."/>
        </authorList>
    </citation>
    <scope>NUCLEOTIDE SEQUENCE</scope>
</reference>
<dbReference type="InterPro" id="IPR007123">
    <property type="entry name" value="Gelsolin-like_dom"/>
</dbReference>
<dbReference type="GO" id="GO:0051014">
    <property type="term" value="P:actin filament severing"/>
    <property type="evidence" value="ECO:0007669"/>
    <property type="project" value="TreeGrafter"/>
</dbReference>
<dbReference type="SUPFAM" id="SSF55753">
    <property type="entry name" value="Actin depolymerizing proteins"/>
    <property type="match status" value="3"/>
</dbReference>
<dbReference type="PANTHER" id="PTHR11977">
    <property type="entry name" value="VILLIN"/>
    <property type="match status" value="1"/>
</dbReference>
<dbReference type="CDD" id="cd11292">
    <property type="entry name" value="gelsolin_S3_like"/>
    <property type="match status" value="1"/>
</dbReference>
<dbReference type="CDD" id="cd11289">
    <property type="entry name" value="gelsolin_S2_like"/>
    <property type="match status" value="1"/>
</dbReference>
<dbReference type="PANTHER" id="PTHR11977:SF123">
    <property type="entry name" value="GELSOLIN"/>
    <property type="match status" value="1"/>
</dbReference>
<dbReference type="GO" id="GO:0008154">
    <property type="term" value="P:actin polymerization or depolymerization"/>
    <property type="evidence" value="ECO:0007669"/>
    <property type="project" value="TreeGrafter"/>
</dbReference>
<organism evidence="4 5">
    <name type="scientific">Pieris brassicae</name>
    <name type="common">White butterfly</name>
    <name type="synonym">Large white butterfly</name>
    <dbReference type="NCBI Taxonomy" id="7116"/>
    <lineage>
        <taxon>Eukaryota</taxon>
        <taxon>Metazoa</taxon>
        <taxon>Ecdysozoa</taxon>
        <taxon>Arthropoda</taxon>
        <taxon>Hexapoda</taxon>
        <taxon>Insecta</taxon>
        <taxon>Pterygota</taxon>
        <taxon>Neoptera</taxon>
        <taxon>Endopterygota</taxon>
        <taxon>Lepidoptera</taxon>
        <taxon>Glossata</taxon>
        <taxon>Ditrysia</taxon>
        <taxon>Papilionoidea</taxon>
        <taxon>Pieridae</taxon>
        <taxon>Pierinae</taxon>
        <taxon>Pieris</taxon>
    </lineage>
</organism>
<evidence type="ECO:0000313" key="5">
    <source>
        <dbReference type="Proteomes" id="UP001152562"/>
    </source>
</evidence>
<dbReference type="SMART" id="SM00262">
    <property type="entry name" value="GEL"/>
    <property type="match status" value="3"/>
</dbReference>
<evidence type="ECO:0000259" key="3">
    <source>
        <dbReference type="Pfam" id="PF00626"/>
    </source>
</evidence>
<keyword evidence="5" id="KW-1185">Reference proteome</keyword>
<sequence length="372" mass="41401">MTLSPAQTPRLIVCDSVLLVLDVIMPALHHAFENAGKSAGLEIWRVEDFEPVAVPKHQYGNFYAGDSYIVLKTTGSSNLSWDVHFWLGSKTSQDEAGAAAILTVNLDDERFQGLAIQHRETQGHESRQFLGYFEPAIRYLEGGHASGFNHVSVNAGAEKRLFQIKGKRNVRVKQVEASITSMNKGDCFILDVDHDILLYVGDQAKSVERLKAISVANQIRDQDHSGRGNIEIIDPYSSEGDVNKFFSALGSGDQDSVPDAEDGGDDEDFERGVTKEVILNEISDSTGSIQIKKLSPPYTQDLLSTKECYILDTGSSIYVWRGKESNGQEKSEAMKKAEQYLQVNNYPSWVHISKVVEGIEPTAFKQYFEDWN</sequence>
<dbReference type="AlphaFoldDB" id="A0A9P0TQR8"/>
<dbReference type="GO" id="GO:0005737">
    <property type="term" value="C:cytoplasm"/>
    <property type="evidence" value="ECO:0007669"/>
    <property type="project" value="TreeGrafter"/>
</dbReference>
<keyword evidence="1" id="KW-0677">Repeat</keyword>
<dbReference type="Proteomes" id="UP001152562">
    <property type="component" value="Unassembled WGS sequence"/>
</dbReference>
<comment type="caution">
    <text evidence="4">The sequence shown here is derived from an EMBL/GenBank/DDBJ whole genome shotgun (WGS) entry which is preliminary data.</text>
</comment>
<evidence type="ECO:0000256" key="2">
    <source>
        <dbReference type="SAM" id="MobiDB-lite"/>
    </source>
</evidence>
<dbReference type="Gene3D" id="3.40.20.10">
    <property type="entry name" value="Severin"/>
    <property type="match status" value="3"/>
</dbReference>
<dbReference type="PRINTS" id="PR00597">
    <property type="entry name" value="GELSOLIN"/>
</dbReference>
<dbReference type="FunFam" id="3.40.20.10:FF:000002">
    <property type="entry name" value="Gelsolin"/>
    <property type="match status" value="1"/>
</dbReference>
<evidence type="ECO:0000256" key="1">
    <source>
        <dbReference type="ARBA" id="ARBA00022737"/>
    </source>
</evidence>
<feature type="domain" description="Gelsolin-like" evidence="3">
    <location>
        <begin position="295"/>
        <end position="364"/>
    </location>
</feature>
<dbReference type="Pfam" id="PF00626">
    <property type="entry name" value="Gelsolin"/>
    <property type="match status" value="3"/>
</dbReference>